<dbReference type="GO" id="GO:0003676">
    <property type="term" value="F:nucleic acid binding"/>
    <property type="evidence" value="ECO:0007669"/>
    <property type="project" value="InterPro"/>
</dbReference>
<feature type="compositionally biased region" description="Polar residues" evidence="1">
    <location>
        <begin position="1"/>
        <end position="44"/>
    </location>
</feature>
<dbReference type="Proteomes" id="UP000323000">
    <property type="component" value="Chromosome 7"/>
</dbReference>
<dbReference type="EMBL" id="VAHF01000007">
    <property type="protein sequence ID" value="TXG58689.1"/>
    <property type="molecule type" value="Genomic_DNA"/>
</dbReference>
<comment type="caution">
    <text evidence="2">The sequence shown here is derived from an EMBL/GenBank/DDBJ whole genome shotgun (WGS) entry which is preliminary data.</text>
</comment>
<gene>
    <name evidence="2" type="ORF">EZV62_016518</name>
</gene>
<evidence type="ECO:0000313" key="3">
    <source>
        <dbReference type="Proteomes" id="UP000323000"/>
    </source>
</evidence>
<protein>
    <recommendedName>
        <fullName evidence="4">CCHC-type domain-containing protein</fullName>
    </recommendedName>
</protein>
<dbReference type="SUPFAM" id="SSF57756">
    <property type="entry name" value="Retrovirus zinc finger-like domains"/>
    <property type="match status" value="1"/>
</dbReference>
<organism evidence="2 3">
    <name type="scientific">Acer yangbiense</name>
    <dbReference type="NCBI Taxonomy" id="1000413"/>
    <lineage>
        <taxon>Eukaryota</taxon>
        <taxon>Viridiplantae</taxon>
        <taxon>Streptophyta</taxon>
        <taxon>Embryophyta</taxon>
        <taxon>Tracheophyta</taxon>
        <taxon>Spermatophyta</taxon>
        <taxon>Magnoliopsida</taxon>
        <taxon>eudicotyledons</taxon>
        <taxon>Gunneridae</taxon>
        <taxon>Pentapetalae</taxon>
        <taxon>rosids</taxon>
        <taxon>malvids</taxon>
        <taxon>Sapindales</taxon>
        <taxon>Sapindaceae</taxon>
        <taxon>Hippocastanoideae</taxon>
        <taxon>Acereae</taxon>
        <taxon>Acer</taxon>
    </lineage>
</organism>
<evidence type="ECO:0000256" key="1">
    <source>
        <dbReference type="SAM" id="MobiDB-lite"/>
    </source>
</evidence>
<evidence type="ECO:0008006" key="4">
    <source>
        <dbReference type="Google" id="ProtNLM"/>
    </source>
</evidence>
<dbReference type="GO" id="GO:0008270">
    <property type="term" value="F:zinc ion binding"/>
    <property type="evidence" value="ECO:0007669"/>
    <property type="project" value="InterPro"/>
</dbReference>
<reference evidence="3" key="1">
    <citation type="journal article" date="2019" name="Gigascience">
        <title>De novo genome assembly of the endangered Acer yangbiense, a plant species with extremely small populations endemic to Yunnan Province, China.</title>
        <authorList>
            <person name="Yang J."/>
            <person name="Wariss H.M."/>
            <person name="Tao L."/>
            <person name="Zhang R."/>
            <person name="Yun Q."/>
            <person name="Hollingsworth P."/>
            <person name="Dao Z."/>
            <person name="Luo G."/>
            <person name="Guo H."/>
            <person name="Ma Y."/>
            <person name="Sun W."/>
        </authorList>
    </citation>
    <scope>NUCLEOTIDE SEQUENCE [LARGE SCALE GENOMIC DNA]</scope>
    <source>
        <strain evidence="3">cv. Malutang</strain>
    </source>
</reference>
<proteinExistence type="predicted"/>
<evidence type="ECO:0000313" key="2">
    <source>
        <dbReference type="EMBL" id="TXG58689.1"/>
    </source>
</evidence>
<keyword evidence="3" id="KW-1185">Reference proteome</keyword>
<sequence>MRLNEQKSVLSESTTTAFYAPKSKTNSSRGRGSFNRQRSSQNHQRLACSPNPSPQSNSSPSDNRQKCQICGRFGHTAINCYHRMDHAYEGHVPTKKLAAMVASTIVNKDDQVWYTDSGASNHITSDISSLSIQTEYHGNDQAAVDNDSGKKLFHGKSEHGLYPMQVESSCFSQAIKQVEWRTAMCSEFNALQQCGT</sequence>
<feature type="region of interest" description="Disordered" evidence="1">
    <location>
        <begin position="1"/>
        <end position="64"/>
    </location>
</feature>
<name>A0A5C7HPD1_9ROSI</name>
<dbReference type="OrthoDB" id="1845088at2759"/>
<dbReference type="AlphaFoldDB" id="A0A5C7HPD1"/>
<dbReference type="InterPro" id="IPR036875">
    <property type="entry name" value="Znf_CCHC_sf"/>
</dbReference>
<accession>A0A5C7HPD1</accession>